<accession>A0AC34RFW7</accession>
<proteinExistence type="predicted"/>
<organism evidence="1 2">
    <name type="scientific">Panagrolaimus sp. JU765</name>
    <dbReference type="NCBI Taxonomy" id="591449"/>
    <lineage>
        <taxon>Eukaryota</taxon>
        <taxon>Metazoa</taxon>
        <taxon>Ecdysozoa</taxon>
        <taxon>Nematoda</taxon>
        <taxon>Chromadorea</taxon>
        <taxon>Rhabditida</taxon>
        <taxon>Tylenchina</taxon>
        <taxon>Panagrolaimomorpha</taxon>
        <taxon>Panagrolaimoidea</taxon>
        <taxon>Panagrolaimidae</taxon>
        <taxon>Panagrolaimus</taxon>
    </lineage>
</organism>
<evidence type="ECO:0000313" key="2">
    <source>
        <dbReference type="WBParaSite" id="JU765_v2.g6344.t2"/>
    </source>
</evidence>
<name>A0AC34RFW7_9BILA</name>
<dbReference type="Proteomes" id="UP000887576">
    <property type="component" value="Unplaced"/>
</dbReference>
<sequence>MKSIRDLQHFLFLILIQLTFIKSEKSCFKCVSTHLSSNWGNYMPVLAGSERSPDKFCNYLPNKSETTECSGVCMSINVTGEYEGKPAFFGTLRECYSDFHRTPKILKSNRECQIRQVKIRRKVYNAEYCYCTGHLCNGEPQLTQLREAGVIRRSSSRRYRNVSPTKNSEIDFFTILFLLSVF</sequence>
<evidence type="ECO:0000313" key="1">
    <source>
        <dbReference type="Proteomes" id="UP000887576"/>
    </source>
</evidence>
<reference evidence="2" key="1">
    <citation type="submission" date="2022-11" db="UniProtKB">
        <authorList>
            <consortium name="WormBaseParasite"/>
        </authorList>
    </citation>
    <scope>IDENTIFICATION</scope>
</reference>
<protein>
    <submittedName>
        <fullName evidence="2">Protein quiver</fullName>
    </submittedName>
</protein>
<dbReference type="WBParaSite" id="JU765_v2.g6344.t2">
    <property type="protein sequence ID" value="JU765_v2.g6344.t2"/>
    <property type="gene ID" value="JU765_v2.g6344"/>
</dbReference>